<organism evidence="6 7">
    <name type="scientific">Coptis chinensis</name>
    <dbReference type="NCBI Taxonomy" id="261450"/>
    <lineage>
        <taxon>Eukaryota</taxon>
        <taxon>Viridiplantae</taxon>
        <taxon>Streptophyta</taxon>
        <taxon>Embryophyta</taxon>
        <taxon>Tracheophyta</taxon>
        <taxon>Spermatophyta</taxon>
        <taxon>Magnoliopsida</taxon>
        <taxon>Ranunculales</taxon>
        <taxon>Ranunculaceae</taxon>
        <taxon>Coptidoideae</taxon>
        <taxon>Coptis</taxon>
    </lineage>
</organism>
<evidence type="ECO:0000313" key="7">
    <source>
        <dbReference type="Proteomes" id="UP000631114"/>
    </source>
</evidence>
<proteinExistence type="inferred from homology"/>
<dbReference type="EMBL" id="JADFTS010000009">
    <property type="protein sequence ID" value="KAF9589878.1"/>
    <property type="molecule type" value="Genomic_DNA"/>
</dbReference>
<feature type="compositionally biased region" description="Polar residues" evidence="4">
    <location>
        <begin position="93"/>
        <end position="112"/>
    </location>
</feature>
<accession>A0A835H1L3</accession>
<evidence type="ECO:0000256" key="1">
    <source>
        <dbReference type="ARBA" id="ARBA00004508"/>
    </source>
</evidence>
<keyword evidence="5" id="KW-0812">Transmembrane</keyword>
<comment type="similarity">
    <text evidence="2">Belongs to the UbiA prenyltransferase family.</text>
</comment>
<keyword evidence="7" id="KW-1185">Reference proteome</keyword>
<dbReference type="AlphaFoldDB" id="A0A835H1L3"/>
<name>A0A835H1L3_9MAGN</name>
<keyword evidence="5" id="KW-1133">Transmembrane helix</keyword>
<dbReference type="Proteomes" id="UP000631114">
    <property type="component" value="Unassembled WGS sequence"/>
</dbReference>
<feature type="non-terminal residue" evidence="6">
    <location>
        <position position="1"/>
    </location>
</feature>
<evidence type="ECO:0000256" key="5">
    <source>
        <dbReference type="SAM" id="Phobius"/>
    </source>
</evidence>
<feature type="transmembrane region" description="Helical" evidence="5">
    <location>
        <begin position="284"/>
        <end position="304"/>
    </location>
</feature>
<evidence type="ECO:0000256" key="4">
    <source>
        <dbReference type="SAM" id="MobiDB-lite"/>
    </source>
</evidence>
<comment type="caution">
    <text evidence="6">The sequence shown here is derived from an EMBL/GenBank/DDBJ whole genome shotgun (WGS) entry which is preliminary data.</text>
</comment>
<keyword evidence="3" id="KW-0808">Transferase</keyword>
<evidence type="ECO:0000313" key="6">
    <source>
        <dbReference type="EMBL" id="KAF9589878.1"/>
    </source>
</evidence>
<evidence type="ECO:0000256" key="2">
    <source>
        <dbReference type="ARBA" id="ARBA00005985"/>
    </source>
</evidence>
<dbReference type="OrthoDB" id="1502398at2759"/>
<sequence length="336" mass="37756">GTISGKQFLNSQTRGLAVQCRVAVNQLYHTYYQRKLEKIYQCHLQKYSSVICNHGNKEKSPPNLIGCAQKRCLHSAQENVYTTQAEAEHTSNHDPSSAQEHKYTPNSDANHMSMNSLSQQLKEFYSFCRPKIVVQNALIPLVLMSIYTVGVDQLYEVETDDMENKPDLLIASGDVSMDVGATSGTTGSFLLPFVMKWKKHPYFGACAMPVRDLLIHLAFFVHIQKYVLGKPILFTRSLILATAFTFIFSTAITLLKDMADANWNHNLDCQSCVVQLGQRKVLRVSINMLLMAYGTAIIAGGFPPYTFTKLVNVLGHSMLAFVLWFRARSIGICFHN</sequence>
<dbReference type="GO" id="GO:0016740">
    <property type="term" value="F:transferase activity"/>
    <property type="evidence" value="ECO:0007669"/>
    <property type="project" value="UniProtKB-KW"/>
</dbReference>
<feature type="transmembrane region" description="Helical" evidence="5">
    <location>
        <begin position="233"/>
        <end position="255"/>
    </location>
</feature>
<keyword evidence="5" id="KW-0472">Membrane</keyword>
<comment type="subcellular location">
    <subcellularLocation>
        <location evidence="1">Plastid</location>
        <location evidence="1">Chloroplast membrane</location>
        <topology evidence="1">Multi-pass membrane protein</topology>
    </subcellularLocation>
</comment>
<feature type="region of interest" description="Disordered" evidence="4">
    <location>
        <begin position="84"/>
        <end position="112"/>
    </location>
</feature>
<evidence type="ECO:0000256" key="3">
    <source>
        <dbReference type="ARBA" id="ARBA00022679"/>
    </source>
</evidence>
<protein>
    <submittedName>
        <fullName evidence="6">Uncharacterized protein</fullName>
    </submittedName>
</protein>
<dbReference type="PANTHER" id="PTHR43009:SF7">
    <property type="entry name" value="HOMOGENTISATE GERANYLGERANYLTRANSFERASE, CHLOROPLASTIC"/>
    <property type="match status" value="1"/>
</dbReference>
<dbReference type="PANTHER" id="PTHR43009">
    <property type="entry name" value="HOMOGENTISATE SOLANESYLTRANSFERASE, CHLOROPLASTIC"/>
    <property type="match status" value="1"/>
</dbReference>
<gene>
    <name evidence="6" type="ORF">IFM89_029241</name>
</gene>
<reference evidence="6 7" key="1">
    <citation type="submission" date="2020-10" db="EMBL/GenBank/DDBJ databases">
        <title>The Coptis chinensis genome and diversification of protoberbering-type alkaloids.</title>
        <authorList>
            <person name="Wang B."/>
            <person name="Shu S."/>
            <person name="Song C."/>
            <person name="Liu Y."/>
        </authorList>
    </citation>
    <scope>NUCLEOTIDE SEQUENCE [LARGE SCALE GENOMIC DNA]</scope>
    <source>
        <strain evidence="6">HL-2020</strain>
        <tissue evidence="6">Leaf</tissue>
    </source>
</reference>